<dbReference type="PANTHER" id="PTHR45908">
    <property type="entry name" value="PROTEIN CBG11750-RELATED"/>
    <property type="match status" value="1"/>
</dbReference>
<organism evidence="2 3">
    <name type="scientific">Teladorsagia circumcincta</name>
    <name type="common">Brown stomach worm</name>
    <name type="synonym">Ostertagia circumcincta</name>
    <dbReference type="NCBI Taxonomy" id="45464"/>
    <lineage>
        <taxon>Eukaryota</taxon>
        <taxon>Metazoa</taxon>
        <taxon>Ecdysozoa</taxon>
        <taxon>Nematoda</taxon>
        <taxon>Chromadorea</taxon>
        <taxon>Rhabditida</taxon>
        <taxon>Rhabditina</taxon>
        <taxon>Rhabditomorpha</taxon>
        <taxon>Strongyloidea</taxon>
        <taxon>Trichostrongylidae</taxon>
        <taxon>Teladorsagia</taxon>
    </lineage>
</organism>
<dbReference type="OrthoDB" id="5866690at2759"/>
<dbReference type="PANTHER" id="PTHR45908:SF8">
    <property type="entry name" value="FUNGAL LIPASE-LIKE DOMAIN-CONTAINING PROTEIN"/>
    <property type="match status" value="1"/>
</dbReference>
<dbReference type="Proteomes" id="UP000230423">
    <property type="component" value="Unassembled WGS sequence"/>
</dbReference>
<dbReference type="CDD" id="cd00519">
    <property type="entry name" value="Lipase_3"/>
    <property type="match status" value="1"/>
</dbReference>
<evidence type="ECO:0000259" key="1">
    <source>
        <dbReference type="Pfam" id="PF01764"/>
    </source>
</evidence>
<dbReference type="SUPFAM" id="SSF53474">
    <property type="entry name" value="alpha/beta-Hydrolases"/>
    <property type="match status" value="1"/>
</dbReference>
<dbReference type="AlphaFoldDB" id="A0A2G9TMK9"/>
<proteinExistence type="predicted"/>
<protein>
    <submittedName>
        <fullName evidence="2">Triacylglycerol lipase</fullName>
    </submittedName>
</protein>
<evidence type="ECO:0000313" key="3">
    <source>
        <dbReference type="Proteomes" id="UP000230423"/>
    </source>
</evidence>
<reference evidence="2 3" key="1">
    <citation type="submission" date="2015-09" db="EMBL/GenBank/DDBJ databases">
        <title>Draft genome of the parasitic nematode Teladorsagia circumcincta isolate WARC Sus (inbred).</title>
        <authorList>
            <person name="Mitreva M."/>
        </authorList>
    </citation>
    <scope>NUCLEOTIDE SEQUENCE [LARGE SCALE GENOMIC DNA]</scope>
    <source>
        <strain evidence="2 3">S</strain>
    </source>
</reference>
<sequence>MKRQVDVTCGAVAENGVCSGFTAVAHRDKANIISFRGTKNVPQLLAEIDAAGEKVKWIAGGFVSKYFNDGFMGLWTAGMKEDFRALRVKYPEYELWVTGHSLGGAMASLAASYIIAEEGVPSTSVKMVTFGQPRVGDYQYAKVHDTQIAYSFRVTHWRDMVPHLPPKFFMGYYHHESE</sequence>
<evidence type="ECO:0000313" key="2">
    <source>
        <dbReference type="EMBL" id="PIO59138.1"/>
    </source>
</evidence>
<accession>A0A2G9TMK9</accession>
<dbReference type="EMBL" id="KZ358710">
    <property type="protein sequence ID" value="PIO59138.1"/>
    <property type="molecule type" value="Genomic_DNA"/>
</dbReference>
<feature type="domain" description="Fungal lipase-type" evidence="1">
    <location>
        <begin position="32"/>
        <end position="167"/>
    </location>
</feature>
<dbReference type="Pfam" id="PF01764">
    <property type="entry name" value="Lipase_3"/>
    <property type="match status" value="1"/>
</dbReference>
<dbReference type="InterPro" id="IPR029058">
    <property type="entry name" value="AB_hydrolase_fold"/>
</dbReference>
<dbReference type="GO" id="GO:0006629">
    <property type="term" value="P:lipid metabolic process"/>
    <property type="evidence" value="ECO:0007669"/>
    <property type="project" value="InterPro"/>
</dbReference>
<feature type="non-terminal residue" evidence="2">
    <location>
        <position position="178"/>
    </location>
</feature>
<gene>
    <name evidence="2" type="ORF">TELCIR_19409</name>
</gene>
<dbReference type="InterPro" id="IPR002921">
    <property type="entry name" value="Fungal_lipase-type"/>
</dbReference>
<name>A0A2G9TMK9_TELCI</name>
<dbReference type="Gene3D" id="3.40.50.1820">
    <property type="entry name" value="alpha/beta hydrolase"/>
    <property type="match status" value="1"/>
</dbReference>
<keyword evidence="3" id="KW-1185">Reference proteome</keyword>